<reference evidence="2" key="2">
    <citation type="submission" date="2015-01" db="EMBL/GenBank/DDBJ databases">
        <title>Evolutionary Origins and Diversification of the Mycorrhizal Mutualists.</title>
        <authorList>
            <consortium name="DOE Joint Genome Institute"/>
            <consortium name="Mycorrhizal Genomics Consortium"/>
            <person name="Kohler A."/>
            <person name="Kuo A."/>
            <person name="Nagy L.G."/>
            <person name="Floudas D."/>
            <person name="Copeland A."/>
            <person name="Barry K.W."/>
            <person name="Cichocki N."/>
            <person name="Veneault-Fourrey C."/>
            <person name="LaButti K."/>
            <person name="Lindquist E.A."/>
            <person name="Lipzen A."/>
            <person name="Lundell T."/>
            <person name="Morin E."/>
            <person name="Murat C."/>
            <person name="Riley R."/>
            <person name="Ohm R."/>
            <person name="Sun H."/>
            <person name="Tunlid A."/>
            <person name="Henrissat B."/>
            <person name="Grigoriev I.V."/>
            <person name="Hibbett D.S."/>
            <person name="Martin F."/>
        </authorList>
    </citation>
    <scope>NUCLEOTIDE SEQUENCE [LARGE SCALE GENOMIC DNA]</scope>
    <source>
        <strain evidence="2">h7</strain>
    </source>
</reference>
<sequence>MTGLRYWVDSGLQAFMTRIEHETPCLGPLSPPLLTSRIYDFDNFLYSLNAYNVIQTFLPPDGLAPAVANPDGNEQSPPPRAVKTLPNSLHRMLLHWSTCNNL</sequence>
<dbReference type="EMBL" id="KN831773">
    <property type="protein sequence ID" value="KIM44935.1"/>
    <property type="molecule type" value="Genomic_DNA"/>
</dbReference>
<reference evidence="1 2" key="1">
    <citation type="submission" date="2014-04" db="EMBL/GenBank/DDBJ databases">
        <authorList>
            <consortium name="DOE Joint Genome Institute"/>
            <person name="Kuo A."/>
            <person name="Gay G."/>
            <person name="Dore J."/>
            <person name="Kohler A."/>
            <person name="Nagy L.G."/>
            <person name="Floudas D."/>
            <person name="Copeland A."/>
            <person name="Barry K.W."/>
            <person name="Cichocki N."/>
            <person name="Veneault-Fourrey C."/>
            <person name="LaButti K."/>
            <person name="Lindquist E.A."/>
            <person name="Lipzen A."/>
            <person name="Lundell T."/>
            <person name="Morin E."/>
            <person name="Murat C."/>
            <person name="Sun H."/>
            <person name="Tunlid A."/>
            <person name="Henrissat B."/>
            <person name="Grigoriev I.V."/>
            <person name="Hibbett D.S."/>
            <person name="Martin F."/>
            <person name="Nordberg H.P."/>
            <person name="Cantor M.N."/>
            <person name="Hua S.X."/>
        </authorList>
    </citation>
    <scope>NUCLEOTIDE SEQUENCE [LARGE SCALE GENOMIC DNA]</scope>
    <source>
        <strain evidence="2">h7</strain>
    </source>
</reference>
<dbReference type="AlphaFoldDB" id="A0A0C3C7V6"/>
<organism evidence="1 2">
    <name type="scientific">Hebeloma cylindrosporum</name>
    <dbReference type="NCBI Taxonomy" id="76867"/>
    <lineage>
        <taxon>Eukaryota</taxon>
        <taxon>Fungi</taxon>
        <taxon>Dikarya</taxon>
        <taxon>Basidiomycota</taxon>
        <taxon>Agaricomycotina</taxon>
        <taxon>Agaricomycetes</taxon>
        <taxon>Agaricomycetidae</taxon>
        <taxon>Agaricales</taxon>
        <taxon>Agaricineae</taxon>
        <taxon>Hymenogastraceae</taxon>
        <taxon>Hebeloma</taxon>
    </lineage>
</organism>
<protein>
    <submittedName>
        <fullName evidence="1">Uncharacterized protein</fullName>
    </submittedName>
</protein>
<evidence type="ECO:0000313" key="1">
    <source>
        <dbReference type="EMBL" id="KIM44935.1"/>
    </source>
</evidence>
<evidence type="ECO:0000313" key="2">
    <source>
        <dbReference type="Proteomes" id="UP000053424"/>
    </source>
</evidence>
<proteinExistence type="predicted"/>
<dbReference type="HOGENOM" id="CLU_2277853_0_0_1"/>
<dbReference type="Proteomes" id="UP000053424">
    <property type="component" value="Unassembled WGS sequence"/>
</dbReference>
<name>A0A0C3C7V6_HEBCY</name>
<keyword evidence="2" id="KW-1185">Reference proteome</keyword>
<gene>
    <name evidence="1" type="ORF">M413DRAFT_366774</name>
</gene>
<accession>A0A0C3C7V6</accession>